<evidence type="ECO:0000313" key="1">
    <source>
        <dbReference type="EMBL" id="GGQ44866.1"/>
    </source>
</evidence>
<dbReference type="RefSeq" id="WP_189215589.1">
    <property type="nucleotide sequence ID" value="NZ_BMQK01000002.1"/>
</dbReference>
<organism evidence="1 2">
    <name type="scientific">Streptomyces ruber</name>
    <dbReference type="NCBI Taxonomy" id="83378"/>
    <lineage>
        <taxon>Bacteria</taxon>
        <taxon>Bacillati</taxon>
        <taxon>Actinomycetota</taxon>
        <taxon>Actinomycetes</taxon>
        <taxon>Kitasatosporales</taxon>
        <taxon>Streptomycetaceae</taxon>
        <taxon>Streptomyces</taxon>
    </lineage>
</organism>
<protein>
    <submittedName>
        <fullName evidence="1">Uncharacterized protein</fullName>
    </submittedName>
</protein>
<keyword evidence="2" id="KW-1185">Reference proteome</keyword>
<reference evidence="1" key="2">
    <citation type="submission" date="2020-09" db="EMBL/GenBank/DDBJ databases">
        <authorList>
            <person name="Sun Q."/>
            <person name="Ohkuma M."/>
        </authorList>
    </citation>
    <scope>NUCLEOTIDE SEQUENCE</scope>
    <source>
        <strain evidence="1">JCM 3131</strain>
    </source>
</reference>
<evidence type="ECO:0000313" key="2">
    <source>
        <dbReference type="Proteomes" id="UP000620156"/>
    </source>
</evidence>
<comment type="caution">
    <text evidence="1">The sequence shown here is derived from an EMBL/GenBank/DDBJ whole genome shotgun (WGS) entry which is preliminary data.</text>
</comment>
<accession>A0A918EPV4</accession>
<dbReference type="EMBL" id="BMQK01000002">
    <property type="protein sequence ID" value="GGQ44866.1"/>
    <property type="molecule type" value="Genomic_DNA"/>
</dbReference>
<dbReference type="Proteomes" id="UP000620156">
    <property type="component" value="Unassembled WGS sequence"/>
</dbReference>
<dbReference type="AlphaFoldDB" id="A0A918EPV4"/>
<gene>
    <name evidence="1" type="ORF">GCM10010145_11920</name>
</gene>
<name>A0A918EPV4_9ACTN</name>
<reference evidence="1" key="1">
    <citation type="journal article" date="2014" name="Int. J. Syst. Evol. Microbiol.">
        <title>Complete genome sequence of Corynebacterium casei LMG S-19264T (=DSM 44701T), isolated from a smear-ripened cheese.</title>
        <authorList>
            <consortium name="US DOE Joint Genome Institute (JGI-PGF)"/>
            <person name="Walter F."/>
            <person name="Albersmeier A."/>
            <person name="Kalinowski J."/>
            <person name="Ruckert C."/>
        </authorList>
    </citation>
    <scope>NUCLEOTIDE SEQUENCE</scope>
    <source>
        <strain evidence="1">JCM 3131</strain>
    </source>
</reference>
<sequence length="184" mass="21039">MNDLDRRGSRIFGRVEGEVAWPSGADSPYRLMKLREPERYERETAEQADAQRVIVEWAEWYGLKRAKMACCPGWLTRKVSRRCSIDRCTAFGGGATDHRWLEHRVGWVLDGQPVALTSAAYGISDEYRARFEWWVAEDPRLAVALGGQGWYGIGSTQVLMWRTDVIEVMEPAPESVRALGYRQL</sequence>
<proteinExistence type="predicted"/>